<reference evidence="1" key="1">
    <citation type="journal article" date="2023" name="Science">
        <title>Elucidation of the pathway for biosynthesis of saponin adjuvants from the soapbark tree.</title>
        <authorList>
            <person name="Reed J."/>
            <person name="Orme A."/>
            <person name="El-Demerdash A."/>
            <person name="Owen C."/>
            <person name="Martin L.B.B."/>
            <person name="Misra R.C."/>
            <person name="Kikuchi S."/>
            <person name="Rejzek M."/>
            <person name="Martin A.C."/>
            <person name="Harkess A."/>
            <person name="Leebens-Mack J."/>
            <person name="Louveau T."/>
            <person name="Stephenson M.J."/>
            <person name="Osbourn A."/>
        </authorList>
    </citation>
    <scope>NUCLEOTIDE SEQUENCE</scope>
    <source>
        <strain evidence="1">S10</strain>
    </source>
</reference>
<dbReference type="Proteomes" id="UP001163823">
    <property type="component" value="Chromosome 12"/>
</dbReference>
<name>A0AAD7PA10_QUISA</name>
<accession>A0AAD7PA10</accession>
<protein>
    <submittedName>
        <fullName evidence="1">Uncharacterized protein</fullName>
    </submittedName>
</protein>
<evidence type="ECO:0000313" key="1">
    <source>
        <dbReference type="EMBL" id="KAJ7947756.1"/>
    </source>
</evidence>
<dbReference type="AlphaFoldDB" id="A0AAD7PA10"/>
<comment type="caution">
    <text evidence="1">The sequence shown here is derived from an EMBL/GenBank/DDBJ whole genome shotgun (WGS) entry which is preliminary data.</text>
</comment>
<keyword evidence="2" id="KW-1185">Reference proteome</keyword>
<proteinExistence type="predicted"/>
<dbReference type="EMBL" id="JARAOO010000012">
    <property type="protein sequence ID" value="KAJ7947756.1"/>
    <property type="molecule type" value="Genomic_DNA"/>
</dbReference>
<evidence type="ECO:0000313" key="2">
    <source>
        <dbReference type="Proteomes" id="UP001163823"/>
    </source>
</evidence>
<organism evidence="1 2">
    <name type="scientific">Quillaja saponaria</name>
    <name type="common">Soap bark tree</name>
    <dbReference type="NCBI Taxonomy" id="32244"/>
    <lineage>
        <taxon>Eukaryota</taxon>
        <taxon>Viridiplantae</taxon>
        <taxon>Streptophyta</taxon>
        <taxon>Embryophyta</taxon>
        <taxon>Tracheophyta</taxon>
        <taxon>Spermatophyta</taxon>
        <taxon>Magnoliopsida</taxon>
        <taxon>eudicotyledons</taxon>
        <taxon>Gunneridae</taxon>
        <taxon>Pentapetalae</taxon>
        <taxon>rosids</taxon>
        <taxon>fabids</taxon>
        <taxon>Fabales</taxon>
        <taxon>Quillajaceae</taxon>
        <taxon>Quillaja</taxon>
    </lineage>
</organism>
<sequence length="79" mass="8701">MIHGSQGGQLLVHVSANKFLLLYQKVKHGIPDIESLDYVEFTVIINPLKLNISVVSSHSYILDPEDCTPGMFSCSLLVS</sequence>
<dbReference type="KEGG" id="qsa:O6P43_028323"/>
<gene>
    <name evidence="1" type="ORF">O6P43_028323</name>
</gene>